<keyword evidence="16" id="KW-1185">Reference proteome</keyword>
<evidence type="ECO:0000256" key="7">
    <source>
        <dbReference type="ARBA" id="ARBA00022801"/>
    </source>
</evidence>
<comment type="subcellular location">
    <subcellularLocation>
        <location evidence="2">Secreted</location>
    </subcellularLocation>
</comment>
<dbReference type="AlphaFoldDB" id="A0ABD1ET50"/>
<dbReference type="InterPro" id="IPR033113">
    <property type="entry name" value="PLA2_histidine"/>
</dbReference>
<dbReference type="PROSITE" id="PS00118">
    <property type="entry name" value="PA2_HIS"/>
    <property type="match status" value="1"/>
</dbReference>
<evidence type="ECO:0000256" key="12">
    <source>
        <dbReference type="ARBA" id="ARBA00029903"/>
    </source>
</evidence>
<feature type="signal peptide" evidence="13">
    <location>
        <begin position="1"/>
        <end position="23"/>
    </location>
</feature>
<keyword evidence="5" id="KW-0964">Secreted</keyword>
<dbReference type="Gene3D" id="1.20.90.10">
    <property type="entry name" value="Phospholipase A2 domain"/>
    <property type="match status" value="1"/>
</dbReference>
<sequence length="232" mass="26307">MKRRAHDLIKTIQLILLFGTTLASNVLISDSSMSKMIEFSSKEPYCTLHSDRGTIRTKLLASDTSRVRQMSNSAIKTLETVCANKEDLTRQNGGFMYPGTKWCGPGNTAADYNDLGYFMKEDSCCRQHDHCPKSLAKNECREGICNNSPFTRSHCDCDATFRKCLQNVNSETANTIGAIFFNIVQVICFRERSPCSEWQKNGYTKAESDKICARWNFRPSEKYFPLMPVTTN</sequence>
<evidence type="ECO:0000313" key="15">
    <source>
        <dbReference type="EMBL" id="KAL1501686.1"/>
    </source>
</evidence>
<feature type="domain" description="Phospholipase A2-like central" evidence="14">
    <location>
        <begin position="97"/>
        <end position="191"/>
    </location>
</feature>
<keyword evidence="9" id="KW-0442">Lipid degradation</keyword>
<evidence type="ECO:0000313" key="16">
    <source>
        <dbReference type="Proteomes" id="UP001566132"/>
    </source>
</evidence>
<evidence type="ECO:0000256" key="3">
    <source>
        <dbReference type="ARBA" id="ARBA00013278"/>
    </source>
</evidence>
<evidence type="ECO:0000256" key="8">
    <source>
        <dbReference type="ARBA" id="ARBA00022837"/>
    </source>
</evidence>
<dbReference type="PANTHER" id="PTHR12253">
    <property type="entry name" value="RH14732P"/>
    <property type="match status" value="1"/>
</dbReference>
<gene>
    <name evidence="15" type="ORF">ABEB36_006970</name>
</gene>
<dbReference type="SUPFAM" id="SSF48619">
    <property type="entry name" value="Phospholipase A2, PLA2"/>
    <property type="match status" value="1"/>
</dbReference>
<keyword evidence="7" id="KW-0378">Hydrolase</keyword>
<proteinExistence type="predicted"/>
<evidence type="ECO:0000256" key="11">
    <source>
        <dbReference type="ARBA" id="ARBA00023157"/>
    </source>
</evidence>
<dbReference type="EC" id="3.1.1.4" evidence="3"/>
<dbReference type="InterPro" id="IPR016090">
    <property type="entry name" value="PLA2-like_dom"/>
</dbReference>
<protein>
    <recommendedName>
        <fullName evidence="4">Phospholipase A2</fullName>
        <ecNumber evidence="3">3.1.1.4</ecNumber>
    </recommendedName>
    <alternativeName>
        <fullName evidence="12">Phosphatidylcholine 2-acylhydrolase</fullName>
    </alternativeName>
</protein>
<reference evidence="15 16" key="1">
    <citation type="submission" date="2024-05" db="EMBL/GenBank/DDBJ databases">
        <title>Genetic variation in Jamaican populations of the coffee berry borer (Hypothenemus hampei).</title>
        <authorList>
            <person name="Errbii M."/>
            <person name="Myrie A."/>
        </authorList>
    </citation>
    <scope>NUCLEOTIDE SEQUENCE [LARGE SCALE GENOMIC DNA]</scope>
    <source>
        <strain evidence="15">JA-Hopewell-2020-01-JO</strain>
        <tissue evidence="15">Whole body</tissue>
    </source>
</reference>
<dbReference type="CDD" id="cd04704">
    <property type="entry name" value="PLA2_bee_venom_like"/>
    <property type="match status" value="1"/>
</dbReference>
<comment type="cofactor">
    <cofactor evidence="1">
        <name>Ca(2+)</name>
        <dbReference type="ChEBI" id="CHEBI:29108"/>
    </cofactor>
</comment>
<feature type="chain" id="PRO_5044834028" description="Phospholipase A2" evidence="13">
    <location>
        <begin position="24"/>
        <end position="232"/>
    </location>
</feature>
<evidence type="ECO:0000256" key="13">
    <source>
        <dbReference type="SAM" id="SignalP"/>
    </source>
</evidence>
<dbReference type="Proteomes" id="UP001566132">
    <property type="component" value="Unassembled WGS sequence"/>
</dbReference>
<organism evidence="15 16">
    <name type="scientific">Hypothenemus hampei</name>
    <name type="common">Coffee berry borer</name>
    <dbReference type="NCBI Taxonomy" id="57062"/>
    <lineage>
        <taxon>Eukaryota</taxon>
        <taxon>Metazoa</taxon>
        <taxon>Ecdysozoa</taxon>
        <taxon>Arthropoda</taxon>
        <taxon>Hexapoda</taxon>
        <taxon>Insecta</taxon>
        <taxon>Pterygota</taxon>
        <taxon>Neoptera</taxon>
        <taxon>Endopterygota</taxon>
        <taxon>Coleoptera</taxon>
        <taxon>Polyphaga</taxon>
        <taxon>Cucujiformia</taxon>
        <taxon>Curculionidae</taxon>
        <taxon>Scolytinae</taxon>
        <taxon>Hypothenemus</taxon>
    </lineage>
</organism>
<evidence type="ECO:0000256" key="6">
    <source>
        <dbReference type="ARBA" id="ARBA00022723"/>
    </source>
</evidence>
<dbReference type="InterPro" id="IPR036444">
    <property type="entry name" value="PLipase_A2_dom_sf"/>
</dbReference>
<evidence type="ECO:0000256" key="9">
    <source>
        <dbReference type="ARBA" id="ARBA00022963"/>
    </source>
</evidence>
<keyword evidence="8" id="KW-0106">Calcium</keyword>
<keyword evidence="11" id="KW-1015">Disulfide bond</keyword>
<dbReference type="GO" id="GO:0004623">
    <property type="term" value="F:phospholipase A2 activity"/>
    <property type="evidence" value="ECO:0007669"/>
    <property type="project" value="UniProtKB-EC"/>
</dbReference>
<evidence type="ECO:0000256" key="1">
    <source>
        <dbReference type="ARBA" id="ARBA00001913"/>
    </source>
</evidence>
<dbReference type="GO" id="GO:0005576">
    <property type="term" value="C:extracellular region"/>
    <property type="evidence" value="ECO:0007669"/>
    <property type="project" value="UniProtKB-SubCell"/>
</dbReference>
<evidence type="ECO:0000256" key="4">
    <source>
        <dbReference type="ARBA" id="ARBA00021721"/>
    </source>
</evidence>
<dbReference type="GO" id="GO:0016042">
    <property type="term" value="P:lipid catabolic process"/>
    <property type="evidence" value="ECO:0007669"/>
    <property type="project" value="UniProtKB-KW"/>
</dbReference>
<evidence type="ECO:0000256" key="2">
    <source>
        <dbReference type="ARBA" id="ARBA00004613"/>
    </source>
</evidence>
<dbReference type="GO" id="GO:0046872">
    <property type="term" value="F:metal ion binding"/>
    <property type="evidence" value="ECO:0007669"/>
    <property type="project" value="UniProtKB-KW"/>
</dbReference>
<keyword evidence="6" id="KW-0479">Metal-binding</keyword>
<dbReference type="FunFam" id="1.20.90.10:FF:000002">
    <property type="entry name" value="Phospholipase A2 group III"/>
    <property type="match status" value="1"/>
</dbReference>
<evidence type="ECO:0000259" key="14">
    <source>
        <dbReference type="Pfam" id="PF05826"/>
    </source>
</evidence>
<name>A0ABD1ET50_HYPHA</name>
<dbReference type="Pfam" id="PF05826">
    <property type="entry name" value="Phospholip_A2_2"/>
    <property type="match status" value="1"/>
</dbReference>
<evidence type="ECO:0000256" key="10">
    <source>
        <dbReference type="ARBA" id="ARBA00023098"/>
    </source>
</evidence>
<dbReference type="EMBL" id="JBDJPC010000005">
    <property type="protein sequence ID" value="KAL1501686.1"/>
    <property type="molecule type" value="Genomic_DNA"/>
</dbReference>
<keyword evidence="13" id="KW-0732">Signal</keyword>
<comment type="caution">
    <text evidence="15">The sequence shown here is derived from an EMBL/GenBank/DDBJ whole genome shotgun (WGS) entry which is preliminary data.</text>
</comment>
<keyword evidence="10" id="KW-0443">Lipid metabolism</keyword>
<evidence type="ECO:0000256" key="5">
    <source>
        <dbReference type="ARBA" id="ARBA00022525"/>
    </source>
</evidence>
<accession>A0ABD1ET50</accession>